<dbReference type="Proteomes" id="UP000054845">
    <property type="component" value="Unassembled WGS sequence"/>
</dbReference>
<dbReference type="EMBL" id="CCYA01000318">
    <property type="protein sequence ID" value="CEH16549.1"/>
    <property type="molecule type" value="Genomic_DNA"/>
</dbReference>
<organism evidence="1 2">
    <name type="scientific">Ceraceosorus bombacis</name>
    <dbReference type="NCBI Taxonomy" id="401625"/>
    <lineage>
        <taxon>Eukaryota</taxon>
        <taxon>Fungi</taxon>
        <taxon>Dikarya</taxon>
        <taxon>Basidiomycota</taxon>
        <taxon>Ustilaginomycotina</taxon>
        <taxon>Exobasidiomycetes</taxon>
        <taxon>Ceraceosorales</taxon>
        <taxon>Ceraceosoraceae</taxon>
        <taxon>Ceraceosorus</taxon>
    </lineage>
</organism>
<reference evidence="1 2" key="1">
    <citation type="submission" date="2014-09" db="EMBL/GenBank/DDBJ databases">
        <authorList>
            <person name="Magalhaes I.L.F."/>
            <person name="Oliveira U."/>
            <person name="Santos F.R."/>
            <person name="Vidigal T.H.D.A."/>
            <person name="Brescovit A.D."/>
            <person name="Santos A.J."/>
        </authorList>
    </citation>
    <scope>NUCLEOTIDE SEQUENCE [LARGE SCALE GENOMIC DNA]</scope>
</reference>
<keyword evidence="2" id="KW-1185">Reference proteome</keyword>
<proteinExistence type="predicted"/>
<sequence length="50" mass="5543">MRGNTHTRSTYRTTSLVAEDDLDRELPCGSTAQLFQTRGVTRCLPACLTV</sequence>
<protein>
    <submittedName>
        <fullName evidence="1">Uncharacterized protein</fullName>
    </submittedName>
</protein>
<evidence type="ECO:0000313" key="1">
    <source>
        <dbReference type="EMBL" id="CEH16549.1"/>
    </source>
</evidence>
<dbReference type="AlphaFoldDB" id="A0A0P1BK51"/>
<accession>A0A0P1BK51</accession>
<name>A0A0P1BK51_9BASI</name>
<evidence type="ECO:0000313" key="2">
    <source>
        <dbReference type="Proteomes" id="UP000054845"/>
    </source>
</evidence>